<keyword evidence="1" id="KW-0472">Membrane</keyword>
<dbReference type="InterPro" id="IPR049934">
    <property type="entry name" value="GjpA-like"/>
</dbReference>
<sequence>MLMHQALRPYATAGVAIVGAGLVAVVPTVAPVYTGNIARDVALTADSFGLADFFTPFEAAYNTAQDNVARMMASYNAAPDIGFTQLSSRMSEYLQSMIDDPSTIPAMTNAMQTDLKNAWSSLTLMNADQDTINDVIRHTMDSSYLLGNLAGGHEIIFSQVPGFLPADQAETLTPIINFLGSPMSAVMLASVSPFIAPGVALANSLQEFSDALKDGDTTAAFQGLLNIPANMFDASLNGATLNLDSLLPAINDAGLLPGGMEITHLDFAFGGWFSTGGHVTADPMHVLDPDGNEIAQAPASGGSIFNSIGFDISGIPVVGDLHAPSDAIGPLGAWLGVSQVIGSQLGWGSWSGKDPVFSIPAPEGFVVDDGTDDGGAGSSMADSFAFGDLLADLGLLG</sequence>
<dbReference type="EMBL" id="LZKG01000177">
    <property type="protein sequence ID" value="OBI23903.1"/>
    <property type="molecule type" value="Genomic_DNA"/>
</dbReference>
<dbReference type="NCBIfam" id="NF033942">
    <property type="entry name" value="GjpA"/>
    <property type="match status" value="1"/>
</dbReference>
<gene>
    <name evidence="2" type="ORF">A5710_11495</name>
</gene>
<dbReference type="AlphaFoldDB" id="A0A1A2NVE6"/>
<evidence type="ECO:0000313" key="2">
    <source>
        <dbReference type="EMBL" id="OBI23903.1"/>
    </source>
</evidence>
<keyword evidence="1" id="KW-1133">Transmembrane helix</keyword>
<evidence type="ECO:0008006" key="4">
    <source>
        <dbReference type="Google" id="ProtNLM"/>
    </source>
</evidence>
<dbReference type="Proteomes" id="UP000093943">
    <property type="component" value="Unassembled WGS sequence"/>
</dbReference>
<reference evidence="3" key="1">
    <citation type="submission" date="2016-06" db="EMBL/GenBank/DDBJ databases">
        <authorList>
            <person name="Sutton G."/>
            <person name="Brinkac L."/>
            <person name="Sanka R."/>
            <person name="Adams M."/>
            <person name="Lau E."/>
            <person name="Sam S."/>
            <person name="Sreng N."/>
            <person name="Him V."/>
            <person name="Kerleguer A."/>
            <person name="Cheng S."/>
        </authorList>
    </citation>
    <scope>NUCLEOTIDE SEQUENCE [LARGE SCALE GENOMIC DNA]</scope>
    <source>
        <strain evidence="3">E1876</strain>
    </source>
</reference>
<accession>A0A1A2NVE6</accession>
<proteinExistence type="predicted"/>
<name>A0A1A2NVE6_MYCSD</name>
<organism evidence="2 3">
    <name type="scientific">Mycolicibacter sinensis (strain JDM601)</name>
    <name type="common">Mycobacterium sinense</name>
    <dbReference type="NCBI Taxonomy" id="875328"/>
    <lineage>
        <taxon>Bacteria</taxon>
        <taxon>Bacillati</taxon>
        <taxon>Actinomycetota</taxon>
        <taxon>Actinomycetes</taxon>
        <taxon>Mycobacteriales</taxon>
        <taxon>Mycobacteriaceae</taxon>
        <taxon>Mycolicibacter</taxon>
    </lineage>
</organism>
<keyword evidence="1" id="KW-0812">Transmembrane</keyword>
<comment type="caution">
    <text evidence="2">The sequence shown here is derived from an EMBL/GenBank/DDBJ whole genome shotgun (WGS) entry which is preliminary data.</text>
</comment>
<evidence type="ECO:0000256" key="1">
    <source>
        <dbReference type="SAM" id="Phobius"/>
    </source>
</evidence>
<evidence type="ECO:0000313" key="3">
    <source>
        <dbReference type="Proteomes" id="UP000093943"/>
    </source>
</evidence>
<protein>
    <recommendedName>
        <fullName evidence="4">PE-PGRS family protein</fullName>
    </recommendedName>
</protein>
<feature type="transmembrane region" description="Helical" evidence="1">
    <location>
        <begin position="12"/>
        <end position="33"/>
    </location>
</feature>